<dbReference type="InterPro" id="IPR001245">
    <property type="entry name" value="Ser-Thr/Tyr_kinase_cat_dom"/>
</dbReference>
<evidence type="ECO:0000313" key="4">
    <source>
        <dbReference type="Proteomes" id="UP001329825"/>
    </source>
</evidence>
<reference evidence="3 4" key="1">
    <citation type="submission" date="2024-01" db="EMBL/GenBank/DDBJ databases">
        <title>Comparative genomics of Cryptococcus and Kwoniella reveals pathogenesis evolution and contrasting modes of karyotype evolution via chromosome fusion or intercentromeric recombination.</title>
        <authorList>
            <person name="Coelho M.A."/>
            <person name="David-Palma M."/>
            <person name="Shea T."/>
            <person name="Bowers K."/>
            <person name="McGinley-Smith S."/>
            <person name="Mohammad A.W."/>
            <person name="Gnirke A."/>
            <person name="Yurkov A.M."/>
            <person name="Nowrousian M."/>
            <person name="Sun S."/>
            <person name="Cuomo C.A."/>
            <person name="Heitman J."/>
        </authorList>
    </citation>
    <scope>NUCLEOTIDE SEQUENCE [LARGE SCALE GENOMIC DNA]</scope>
    <source>
        <strain evidence="3">CBS 11374</strain>
    </source>
</reference>
<feature type="region of interest" description="Disordered" evidence="1">
    <location>
        <begin position="18"/>
        <end position="42"/>
    </location>
</feature>
<dbReference type="EMBL" id="CP141891">
    <property type="protein sequence ID" value="WRT70779.1"/>
    <property type="molecule type" value="Genomic_DNA"/>
</dbReference>
<feature type="compositionally biased region" description="Polar residues" evidence="1">
    <location>
        <begin position="336"/>
        <end position="347"/>
    </location>
</feature>
<dbReference type="Proteomes" id="UP001329825">
    <property type="component" value="Chromosome 11"/>
</dbReference>
<dbReference type="Gene3D" id="1.10.510.10">
    <property type="entry name" value="Transferase(Phosphotransferase) domain 1"/>
    <property type="match status" value="1"/>
</dbReference>
<evidence type="ECO:0000259" key="2">
    <source>
        <dbReference type="PROSITE" id="PS50011"/>
    </source>
</evidence>
<feature type="compositionally biased region" description="Polar residues" evidence="1">
    <location>
        <begin position="71"/>
        <end position="81"/>
    </location>
</feature>
<dbReference type="InterPro" id="IPR000719">
    <property type="entry name" value="Prot_kinase_dom"/>
</dbReference>
<dbReference type="Pfam" id="PF07714">
    <property type="entry name" value="PK_Tyr_Ser-Thr"/>
    <property type="match status" value="1"/>
</dbReference>
<dbReference type="PROSITE" id="PS50011">
    <property type="entry name" value="PROTEIN_KINASE_DOM"/>
    <property type="match status" value="1"/>
</dbReference>
<evidence type="ECO:0000256" key="1">
    <source>
        <dbReference type="SAM" id="MobiDB-lite"/>
    </source>
</evidence>
<name>A0ABZ1D9M2_9TREE</name>
<proteinExistence type="predicted"/>
<evidence type="ECO:0000313" key="3">
    <source>
        <dbReference type="EMBL" id="WRT70779.1"/>
    </source>
</evidence>
<dbReference type="InterPro" id="IPR051681">
    <property type="entry name" value="Ser/Thr_Kinases-Pseudokinases"/>
</dbReference>
<dbReference type="InterPro" id="IPR011009">
    <property type="entry name" value="Kinase-like_dom_sf"/>
</dbReference>
<keyword evidence="4" id="KW-1185">Reference proteome</keyword>
<dbReference type="SUPFAM" id="SSF56112">
    <property type="entry name" value="Protein kinase-like (PK-like)"/>
    <property type="match status" value="1"/>
</dbReference>
<protein>
    <recommendedName>
        <fullName evidence="2">Protein kinase domain-containing protein</fullName>
    </recommendedName>
</protein>
<feature type="domain" description="Protein kinase" evidence="2">
    <location>
        <begin position="488"/>
        <end position="759"/>
    </location>
</feature>
<dbReference type="RefSeq" id="XP_062795518.1">
    <property type="nucleotide sequence ID" value="XM_062939467.1"/>
</dbReference>
<sequence length="859" mass="97180">MHALVKAAHKLTAESLGILPESTQRNSTYSATSEQSHNGNFDLKPAYLSTPTDKQNEIQGITQYLGPASDPSLSETCQTPGKTRENQTLKPGPNEPVTAKTLIRFASNITLSVDTRYYDEELVKLEKKIDRLNTFQIITGLVGEIAKTVELIAPAGAVIKMISDFMGHIKSVVYMKLEALGLVRSAVETTISIQECLISIKFSLPARMLITIRNFYVRYFIETNTRIWVKDMERRLDDARFQFIQCGIMINVTGVYEIKAMFTDYMGQYRQRDESALRRVLVGTQQLSNTDLSDFLGLDNLSVGEMRTLQEVLRNHLKADRSASHSSLIPMKDDSSSNSQVGLSEASGSSQPIHQIFMVLGIIHDGPSLNKASSNTSNIEEAPDRVKDFLAHMGGERRTISTFLKPDDSIEDINHLRMRLFQRVSSILSDKIAHSPEHYEGPYITYGDPKNPNDPQRHLWKMYSKYMVREDESTQQASVQIDDLGLVKERLLSDGNKPVGKVWKGTWKGKTVRIKSIKQFPLPQLVELCSVQIENSPKVDYMDQIKKWRDAPSPYLINFVGTVNRDSASYWCLVSDYMPHGDVMHYLDSDRAIEADRVALVHQVAQGLLHLHVHRIIHGNLRPANVLINDKGEAVLADFGYQEGEEESSAPKDSRPFKSPELFASAEGEIKGVVLGPTELSDVFAFGKTAFQILTGDVPFHAHSWPWQTRYDRLWAQLSTVTVYELLGRCYAENPLHRLSMKQINEIMLKIGLTTHKDIPGLVLYSMRIRLKWWETNKMLQEHTNHPTLPRHLQNDLVAQINALNCRFLDDEVSYVEPSYIGHVLFNSAPKVIALKLSSYQINQCTAYYLIKDTSSLFK</sequence>
<feature type="compositionally biased region" description="Polar residues" evidence="1">
    <location>
        <begin position="21"/>
        <end position="39"/>
    </location>
</feature>
<feature type="region of interest" description="Disordered" evidence="1">
    <location>
        <begin position="324"/>
        <end position="347"/>
    </location>
</feature>
<organism evidence="3 4">
    <name type="scientific">Kwoniella shivajii</name>
    <dbReference type="NCBI Taxonomy" id="564305"/>
    <lineage>
        <taxon>Eukaryota</taxon>
        <taxon>Fungi</taxon>
        <taxon>Dikarya</taxon>
        <taxon>Basidiomycota</taxon>
        <taxon>Agaricomycotina</taxon>
        <taxon>Tremellomycetes</taxon>
        <taxon>Tremellales</taxon>
        <taxon>Cryptococcaceae</taxon>
        <taxon>Kwoniella</taxon>
    </lineage>
</organism>
<gene>
    <name evidence="3" type="ORF">IL334_007778</name>
</gene>
<accession>A0ABZ1D9M2</accession>
<feature type="region of interest" description="Disordered" evidence="1">
    <location>
        <begin position="69"/>
        <end position="95"/>
    </location>
</feature>
<dbReference type="GeneID" id="87959908"/>
<dbReference type="PANTHER" id="PTHR44329">
    <property type="entry name" value="SERINE/THREONINE-PROTEIN KINASE TNNI3K-RELATED"/>
    <property type="match status" value="1"/>
</dbReference>
<dbReference type="PANTHER" id="PTHR44329:SF214">
    <property type="entry name" value="PROTEIN KINASE DOMAIN-CONTAINING PROTEIN"/>
    <property type="match status" value="1"/>
</dbReference>